<dbReference type="OrthoDB" id="10483295at2759"/>
<comment type="caution">
    <text evidence="2">The sequence shown here is derived from an EMBL/GenBank/DDBJ whole genome shotgun (WGS) entry which is preliminary data.</text>
</comment>
<reference evidence="2 3" key="1">
    <citation type="submission" date="2015-01" db="EMBL/GenBank/DDBJ databases">
        <title>Evolution of Trichinella species and genotypes.</title>
        <authorList>
            <person name="Korhonen P.K."/>
            <person name="Edoardo P."/>
            <person name="Giuseppe L.R."/>
            <person name="Gasser R.B."/>
        </authorList>
    </citation>
    <scope>NUCLEOTIDE SEQUENCE [LARGE SCALE GENOMIC DNA]</scope>
    <source>
        <strain evidence="2">ISS37</strain>
    </source>
</reference>
<accession>A0A0V0RG94</accession>
<keyword evidence="3" id="KW-1185">Reference proteome</keyword>
<protein>
    <submittedName>
        <fullName evidence="2">Uncharacterized protein</fullName>
    </submittedName>
</protein>
<dbReference type="AlphaFoldDB" id="A0A0V0RG94"/>
<dbReference type="Proteomes" id="UP000054630">
    <property type="component" value="Unassembled WGS sequence"/>
</dbReference>
<gene>
    <name evidence="2" type="ORF">T07_5988</name>
</gene>
<organism evidence="2 3">
    <name type="scientific">Trichinella nelsoni</name>
    <dbReference type="NCBI Taxonomy" id="6336"/>
    <lineage>
        <taxon>Eukaryota</taxon>
        <taxon>Metazoa</taxon>
        <taxon>Ecdysozoa</taxon>
        <taxon>Nematoda</taxon>
        <taxon>Enoplea</taxon>
        <taxon>Dorylaimia</taxon>
        <taxon>Trichinellida</taxon>
        <taxon>Trichinellidae</taxon>
        <taxon>Trichinella</taxon>
    </lineage>
</organism>
<evidence type="ECO:0000313" key="2">
    <source>
        <dbReference type="EMBL" id="KRX13523.1"/>
    </source>
</evidence>
<evidence type="ECO:0000313" key="3">
    <source>
        <dbReference type="Proteomes" id="UP000054630"/>
    </source>
</evidence>
<feature type="region of interest" description="Disordered" evidence="1">
    <location>
        <begin position="1"/>
        <end position="47"/>
    </location>
</feature>
<sequence length="78" mass="8566">MEPLAAPKGSPPVALRHAESDTTETTAPLSKRREISSPFTLPATEGDCPAWSSDIARRRQSLVPLLKARADRVRARSW</sequence>
<proteinExistence type="predicted"/>
<evidence type="ECO:0000256" key="1">
    <source>
        <dbReference type="SAM" id="MobiDB-lite"/>
    </source>
</evidence>
<name>A0A0V0RG94_9BILA</name>
<dbReference type="EMBL" id="JYDL01000196">
    <property type="protein sequence ID" value="KRX13523.1"/>
    <property type="molecule type" value="Genomic_DNA"/>
</dbReference>